<dbReference type="Proteomes" id="UP000663868">
    <property type="component" value="Unassembled WGS sequence"/>
</dbReference>
<evidence type="ECO:0000313" key="1">
    <source>
        <dbReference type="EMBL" id="CAF4276342.1"/>
    </source>
</evidence>
<reference evidence="1" key="1">
    <citation type="submission" date="2021-02" db="EMBL/GenBank/DDBJ databases">
        <authorList>
            <person name="Nowell W R."/>
        </authorList>
    </citation>
    <scope>NUCLEOTIDE SEQUENCE</scope>
</reference>
<proteinExistence type="predicted"/>
<protein>
    <submittedName>
        <fullName evidence="1">Uncharacterized protein</fullName>
    </submittedName>
</protein>
<feature type="non-terminal residue" evidence="1">
    <location>
        <position position="1"/>
    </location>
</feature>
<gene>
    <name evidence="1" type="ORF">KXQ929_LOCUS44178</name>
</gene>
<comment type="caution">
    <text evidence="1">The sequence shown here is derived from an EMBL/GenBank/DDBJ whole genome shotgun (WGS) entry which is preliminary data.</text>
</comment>
<dbReference type="AlphaFoldDB" id="A0A820GCZ4"/>
<sequence length="92" mass="10046">ILRGSSFLSSFSLIVVNDVAQDYVSCNRCLPIIAYRTAAETGGLIKHFASCRKSTLSSSSSNTTQSSLTTSIAFLLILIQVNIKYEHIFDPL</sequence>
<evidence type="ECO:0000313" key="2">
    <source>
        <dbReference type="Proteomes" id="UP000663868"/>
    </source>
</evidence>
<dbReference type="EMBL" id="CAJOBB010012444">
    <property type="protein sequence ID" value="CAF4276342.1"/>
    <property type="molecule type" value="Genomic_DNA"/>
</dbReference>
<name>A0A820GCZ4_9BILA</name>
<organism evidence="1 2">
    <name type="scientific">Adineta steineri</name>
    <dbReference type="NCBI Taxonomy" id="433720"/>
    <lineage>
        <taxon>Eukaryota</taxon>
        <taxon>Metazoa</taxon>
        <taxon>Spiralia</taxon>
        <taxon>Gnathifera</taxon>
        <taxon>Rotifera</taxon>
        <taxon>Eurotatoria</taxon>
        <taxon>Bdelloidea</taxon>
        <taxon>Adinetida</taxon>
        <taxon>Adinetidae</taxon>
        <taxon>Adineta</taxon>
    </lineage>
</organism>
<accession>A0A820GCZ4</accession>